<gene>
    <name evidence="2" type="ORF">EDM58_04315</name>
</gene>
<dbReference type="RefSeq" id="WP_122912261.1">
    <property type="nucleotide sequence ID" value="NZ_RHHT01000005.1"/>
</dbReference>
<comment type="caution">
    <text evidence="2">The sequence shown here is derived from an EMBL/GenBank/DDBJ whole genome shotgun (WGS) entry which is preliminary data.</text>
</comment>
<feature type="domain" description="Helicase Helix-turn-helix" evidence="1">
    <location>
        <begin position="277"/>
        <end position="365"/>
    </location>
</feature>
<organism evidence="2 3">
    <name type="scientific">Brevibacillus panacihumi</name>
    <dbReference type="NCBI Taxonomy" id="497735"/>
    <lineage>
        <taxon>Bacteria</taxon>
        <taxon>Bacillati</taxon>
        <taxon>Bacillota</taxon>
        <taxon>Bacilli</taxon>
        <taxon>Bacillales</taxon>
        <taxon>Paenibacillaceae</taxon>
        <taxon>Brevibacillus</taxon>
    </lineage>
</organism>
<reference evidence="2 3" key="1">
    <citation type="submission" date="2018-10" db="EMBL/GenBank/DDBJ databases">
        <title>Phylogenomics of Brevibacillus.</title>
        <authorList>
            <person name="Dunlap C."/>
        </authorList>
    </citation>
    <scope>NUCLEOTIDE SEQUENCE [LARGE SCALE GENOMIC DNA]</scope>
    <source>
        <strain evidence="2 3">JCM 15085</strain>
    </source>
</reference>
<evidence type="ECO:0000313" key="3">
    <source>
        <dbReference type="Proteomes" id="UP000281915"/>
    </source>
</evidence>
<sequence>MISRSVEAREQEVLSAVALNAMIPLANERTLQAVYYILRGRKANQTLQDVHLYSLYPYYRMFPHFSKEKWDKIVSNLVQRGCIQVRTVSGMNGKSTFVVTPEGLRYASEQSNHYQLPRWLSPFSAWLLTFNLEIFWKRIHLLVQTVSQLAAARMDFIPVVTDRRIQSWVKLQLRNGEVRERWQAHLGDELYKLWSPLPAQVQQILAGQLTGAEHTGRTSGQLAAEMDLSPSQFQLLFRYGLASSVERLQQEKEAFSLLRILLDADHQERGDVRLSESAAKTYALVQRGISKADIARIRRIKESTVEDHLVEMALRCPEWDASEYLSSELAAAIVHTSEKLGTGRLRLIKDHLGTEVSYLHIRLALARNRGEATS</sequence>
<dbReference type="EMBL" id="RHHT01000005">
    <property type="protein sequence ID" value="RNB84907.1"/>
    <property type="molecule type" value="Genomic_DNA"/>
</dbReference>
<dbReference type="Pfam" id="PF14493">
    <property type="entry name" value="HTH_40"/>
    <property type="match status" value="1"/>
</dbReference>
<dbReference type="AlphaFoldDB" id="A0A3M8DCD5"/>
<evidence type="ECO:0000259" key="1">
    <source>
        <dbReference type="Pfam" id="PF14493"/>
    </source>
</evidence>
<dbReference type="Proteomes" id="UP000281915">
    <property type="component" value="Unassembled WGS sequence"/>
</dbReference>
<accession>A0A3M8DCD5</accession>
<dbReference type="InterPro" id="IPR029491">
    <property type="entry name" value="Helicase_HTH"/>
</dbReference>
<proteinExistence type="predicted"/>
<name>A0A3M8DCD5_9BACL</name>
<protein>
    <recommendedName>
        <fullName evidence="1">Helicase Helix-turn-helix domain-containing protein</fullName>
    </recommendedName>
</protein>
<evidence type="ECO:0000313" key="2">
    <source>
        <dbReference type="EMBL" id="RNB84907.1"/>
    </source>
</evidence>